<proteinExistence type="predicted"/>
<evidence type="ECO:0000256" key="1">
    <source>
        <dbReference type="SAM" id="MobiDB-lite"/>
    </source>
</evidence>
<dbReference type="PANTHER" id="PTHR36456">
    <property type="entry name" value="UPF0232 PROTEIN SCO3875"/>
    <property type="match status" value="1"/>
</dbReference>
<name>A0AAU7CJV0_9BACT</name>
<evidence type="ECO:0000313" key="2">
    <source>
        <dbReference type="EMBL" id="XBH05397.1"/>
    </source>
</evidence>
<reference evidence="2" key="1">
    <citation type="submission" date="2024-05" db="EMBL/GenBank/DDBJ databases">
        <title>Planctomycetes of the genus Singulisphaera possess chitinolytic capabilities.</title>
        <authorList>
            <person name="Ivanova A."/>
        </authorList>
    </citation>
    <scope>NUCLEOTIDE SEQUENCE</scope>
    <source>
        <strain evidence="2">Ch08T</strain>
    </source>
</reference>
<dbReference type="RefSeq" id="WP_406698215.1">
    <property type="nucleotide sequence ID" value="NZ_CP155447.1"/>
</dbReference>
<dbReference type="PANTHER" id="PTHR36456:SF1">
    <property type="entry name" value="UPF0232 PROTEIN SCO3875"/>
    <property type="match status" value="1"/>
</dbReference>
<feature type="region of interest" description="Disordered" evidence="1">
    <location>
        <begin position="92"/>
        <end position="126"/>
    </location>
</feature>
<dbReference type="InterPro" id="IPR007922">
    <property type="entry name" value="DciA-like"/>
</dbReference>
<dbReference type="Pfam" id="PF05258">
    <property type="entry name" value="DciA"/>
    <property type="match status" value="1"/>
</dbReference>
<organism evidence="2">
    <name type="scientific">Singulisphaera sp. Ch08</name>
    <dbReference type="NCBI Taxonomy" id="3120278"/>
    <lineage>
        <taxon>Bacteria</taxon>
        <taxon>Pseudomonadati</taxon>
        <taxon>Planctomycetota</taxon>
        <taxon>Planctomycetia</taxon>
        <taxon>Isosphaerales</taxon>
        <taxon>Isosphaeraceae</taxon>
        <taxon>Singulisphaera</taxon>
    </lineage>
</organism>
<dbReference type="EMBL" id="CP155447">
    <property type="protein sequence ID" value="XBH05397.1"/>
    <property type="molecule type" value="Genomic_DNA"/>
</dbReference>
<gene>
    <name evidence="2" type="ORF">V5E97_05105</name>
</gene>
<accession>A0AAU7CJV0</accession>
<dbReference type="AlphaFoldDB" id="A0AAU7CJV0"/>
<protein>
    <submittedName>
        <fullName evidence="2">DUF721 domain-containing protein</fullName>
    </submittedName>
</protein>
<sequence length="126" mass="13681">MSSPKFRGPKSVSDILGELFATRGYGRLRAQTELEEAWNAAVGDPGCRQTRVGEVRRGVLNVTVAHSTLLEELAAYQKPQLLAALRQNAPGTTVHDIRFRVGPIDSPTPPPKPKRPPRPAASDETS</sequence>